<dbReference type="GO" id="GO:0005634">
    <property type="term" value="C:nucleus"/>
    <property type="evidence" value="ECO:0007669"/>
    <property type="project" value="TreeGrafter"/>
</dbReference>
<dbReference type="InterPro" id="IPR036249">
    <property type="entry name" value="Thioredoxin-like_sf"/>
</dbReference>
<name>A0A814L0F5_9BILA</name>
<accession>A0A814L0F5</accession>
<evidence type="ECO:0000313" key="3">
    <source>
        <dbReference type="EMBL" id="CAF1056894.1"/>
    </source>
</evidence>
<dbReference type="GO" id="GO:0043130">
    <property type="term" value="F:ubiquitin binding"/>
    <property type="evidence" value="ECO:0007669"/>
    <property type="project" value="TreeGrafter"/>
</dbReference>
<proteinExistence type="predicted"/>
<dbReference type="PANTHER" id="PTHR23322">
    <property type="entry name" value="FAS-ASSOCIATED PROTEIN"/>
    <property type="match status" value="1"/>
</dbReference>
<protein>
    <recommendedName>
        <fullName evidence="2">UAS domain-containing protein</fullName>
    </recommendedName>
</protein>
<dbReference type="EMBL" id="CAJNOU010000651">
    <property type="protein sequence ID" value="CAF1056894.1"/>
    <property type="molecule type" value="Genomic_DNA"/>
</dbReference>
<feature type="compositionally biased region" description="Acidic residues" evidence="1">
    <location>
        <begin position="7"/>
        <end position="28"/>
    </location>
</feature>
<evidence type="ECO:0000313" key="4">
    <source>
        <dbReference type="Proteomes" id="UP000663889"/>
    </source>
</evidence>
<dbReference type="Gene3D" id="3.40.30.10">
    <property type="entry name" value="Glutaredoxin"/>
    <property type="match status" value="1"/>
</dbReference>
<sequence length="191" mass="22318">MSHFQDIEEPNDDSNTEIDDSELDENEDVFAGPEKNLMPELPLEQEVSENDTRSAIEKFAQNFAQVYPSSGPALCMGPLDEAMNHSLFDRAERRPLLLYLHRNNTPSTHLFCKNVLCNSEIINYIESNYLVWAWDCTRDANYQRTSKPRRNPKFVHRNQRIIDLMNRYEEGRLPLTEYFDKISQTIGKKSQ</sequence>
<dbReference type="InterPro" id="IPR050730">
    <property type="entry name" value="UBX_domain-protein"/>
</dbReference>
<organism evidence="3 4">
    <name type="scientific">Rotaria sordida</name>
    <dbReference type="NCBI Taxonomy" id="392033"/>
    <lineage>
        <taxon>Eukaryota</taxon>
        <taxon>Metazoa</taxon>
        <taxon>Spiralia</taxon>
        <taxon>Gnathifera</taxon>
        <taxon>Rotifera</taxon>
        <taxon>Eurotatoria</taxon>
        <taxon>Bdelloidea</taxon>
        <taxon>Philodinida</taxon>
        <taxon>Philodinidae</taxon>
        <taxon>Rotaria</taxon>
    </lineage>
</organism>
<dbReference type="SMART" id="SM00594">
    <property type="entry name" value="UAS"/>
    <property type="match status" value="1"/>
</dbReference>
<dbReference type="InterPro" id="IPR006577">
    <property type="entry name" value="UAS"/>
</dbReference>
<evidence type="ECO:0000259" key="2">
    <source>
        <dbReference type="SMART" id="SM00594"/>
    </source>
</evidence>
<evidence type="ECO:0000256" key="1">
    <source>
        <dbReference type="SAM" id="MobiDB-lite"/>
    </source>
</evidence>
<dbReference type="GO" id="GO:0005783">
    <property type="term" value="C:endoplasmic reticulum"/>
    <property type="evidence" value="ECO:0007669"/>
    <property type="project" value="TreeGrafter"/>
</dbReference>
<comment type="caution">
    <text evidence="3">The sequence shown here is derived from an EMBL/GenBank/DDBJ whole genome shotgun (WGS) entry which is preliminary data.</text>
</comment>
<reference evidence="3" key="1">
    <citation type="submission" date="2021-02" db="EMBL/GenBank/DDBJ databases">
        <authorList>
            <person name="Nowell W R."/>
        </authorList>
    </citation>
    <scope>NUCLEOTIDE SEQUENCE</scope>
</reference>
<dbReference type="InterPro" id="IPR049483">
    <property type="entry name" value="FAF1_2-like_UAS"/>
</dbReference>
<gene>
    <name evidence="3" type="ORF">SEV965_LOCUS13640</name>
</gene>
<dbReference type="AlphaFoldDB" id="A0A814L0F5"/>
<feature type="region of interest" description="Disordered" evidence="1">
    <location>
        <begin position="1"/>
        <end position="40"/>
    </location>
</feature>
<feature type="domain" description="UAS" evidence="2">
    <location>
        <begin position="58"/>
        <end position="182"/>
    </location>
</feature>
<dbReference type="GO" id="GO:0036503">
    <property type="term" value="P:ERAD pathway"/>
    <property type="evidence" value="ECO:0007669"/>
    <property type="project" value="TreeGrafter"/>
</dbReference>
<dbReference type="Proteomes" id="UP000663889">
    <property type="component" value="Unassembled WGS sequence"/>
</dbReference>
<dbReference type="Pfam" id="PF21021">
    <property type="entry name" value="FAF1"/>
    <property type="match status" value="1"/>
</dbReference>
<dbReference type="SUPFAM" id="SSF52833">
    <property type="entry name" value="Thioredoxin-like"/>
    <property type="match status" value="1"/>
</dbReference>
<dbReference type="PANTHER" id="PTHR23322:SF96">
    <property type="entry name" value="FAS-ASSOCIATED FACTOR 1"/>
    <property type="match status" value="1"/>
</dbReference>